<dbReference type="AlphaFoldDB" id="N1MNW5"/>
<sequence>MPFWTYLLHCADRSFYVGHTDDLETRMGSMEQAVSLDTQKRACR</sequence>
<name>N1MNW5_9SPHN</name>
<dbReference type="EMBL" id="CAVK010000144">
    <property type="protein sequence ID" value="CCW18631.1"/>
    <property type="molecule type" value="Genomic_DNA"/>
</dbReference>
<dbReference type="Proteomes" id="UP000013201">
    <property type="component" value="Unassembled WGS sequence"/>
</dbReference>
<feature type="domain" description="GIY-YIG" evidence="1">
    <location>
        <begin position="3"/>
        <end position="29"/>
    </location>
</feature>
<accession>N1MNW5</accession>
<evidence type="ECO:0000313" key="3">
    <source>
        <dbReference type="Proteomes" id="UP000013201"/>
    </source>
</evidence>
<protein>
    <recommendedName>
        <fullName evidence="1">GIY-YIG domain-containing protein</fullName>
    </recommendedName>
</protein>
<reference evidence="3" key="2">
    <citation type="submission" date="2013-04" db="EMBL/GenBank/DDBJ databases">
        <title>Bisphenol A degrading Sphingobium sp. strain BiD32.</title>
        <authorList>
            <person name="Nielsen J.L."/>
            <person name="Zhou N.A."/>
            <person name="Kjeldal H."/>
        </authorList>
    </citation>
    <scope>NUCLEOTIDE SEQUENCE [LARGE SCALE GENOMIC DNA]</scope>
    <source>
        <strain evidence="3">BiD32</strain>
    </source>
</reference>
<dbReference type="Gene3D" id="3.40.1440.10">
    <property type="entry name" value="GIY-YIG endonuclease"/>
    <property type="match status" value="1"/>
</dbReference>
<comment type="caution">
    <text evidence="2">The sequence shown here is derived from an EMBL/GenBank/DDBJ whole genome shotgun (WGS) entry which is preliminary data.</text>
</comment>
<reference evidence="2 3" key="1">
    <citation type="submission" date="2013-03" db="EMBL/GenBank/DDBJ databases">
        <authorList>
            <person name="Le V."/>
        </authorList>
    </citation>
    <scope>NUCLEOTIDE SEQUENCE [LARGE SCALE GENOMIC DNA]</scope>
    <source>
        <strain evidence="2 3">BiD32</strain>
    </source>
</reference>
<gene>
    <name evidence="2" type="ORF">EBBID32_29850</name>
</gene>
<organism evidence="2 3">
    <name type="scientific">Sphingobium indicum BiD32</name>
    <dbReference type="NCBI Taxonomy" id="1301087"/>
    <lineage>
        <taxon>Bacteria</taxon>
        <taxon>Pseudomonadati</taxon>
        <taxon>Pseudomonadota</taxon>
        <taxon>Alphaproteobacteria</taxon>
        <taxon>Sphingomonadales</taxon>
        <taxon>Sphingomonadaceae</taxon>
        <taxon>Sphingobium</taxon>
    </lineage>
</organism>
<proteinExistence type="predicted"/>
<dbReference type="InterPro" id="IPR035901">
    <property type="entry name" value="GIY-YIG_endonuc_sf"/>
</dbReference>
<keyword evidence="3" id="KW-1185">Reference proteome</keyword>
<evidence type="ECO:0000313" key="2">
    <source>
        <dbReference type="EMBL" id="CCW18631.1"/>
    </source>
</evidence>
<dbReference type="InterPro" id="IPR000305">
    <property type="entry name" value="GIY-YIG_endonuc"/>
</dbReference>
<evidence type="ECO:0000259" key="1">
    <source>
        <dbReference type="Pfam" id="PF01541"/>
    </source>
</evidence>
<dbReference type="Pfam" id="PF01541">
    <property type="entry name" value="GIY-YIG"/>
    <property type="match status" value="1"/>
</dbReference>